<protein>
    <submittedName>
        <fullName evidence="2">Uncharacterized protein</fullName>
    </submittedName>
</protein>
<accession>A0ABD2LVJ4</accession>
<feature type="region of interest" description="Disordered" evidence="1">
    <location>
        <begin position="2156"/>
        <end position="2194"/>
    </location>
</feature>
<feature type="region of interest" description="Disordered" evidence="1">
    <location>
        <begin position="1264"/>
        <end position="1285"/>
    </location>
</feature>
<feature type="compositionally biased region" description="Low complexity" evidence="1">
    <location>
        <begin position="1318"/>
        <end position="1335"/>
    </location>
</feature>
<feature type="compositionally biased region" description="Basic and acidic residues" evidence="1">
    <location>
        <begin position="1265"/>
        <end position="1282"/>
    </location>
</feature>
<feature type="compositionally biased region" description="Polar residues" evidence="1">
    <location>
        <begin position="1943"/>
        <end position="1968"/>
    </location>
</feature>
<feature type="region of interest" description="Disordered" evidence="1">
    <location>
        <begin position="1918"/>
        <end position="2014"/>
    </location>
</feature>
<dbReference type="PANTHER" id="PTHR15439">
    <property type="entry name" value="RETINOBLASTOMA-BINDING PROTEIN 6"/>
    <property type="match status" value="1"/>
</dbReference>
<evidence type="ECO:0000313" key="3">
    <source>
        <dbReference type="Proteomes" id="UP001620626"/>
    </source>
</evidence>
<organism evidence="2 3">
    <name type="scientific">Heterodera trifolii</name>
    <dbReference type="NCBI Taxonomy" id="157864"/>
    <lineage>
        <taxon>Eukaryota</taxon>
        <taxon>Metazoa</taxon>
        <taxon>Ecdysozoa</taxon>
        <taxon>Nematoda</taxon>
        <taxon>Chromadorea</taxon>
        <taxon>Rhabditida</taxon>
        <taxon>Tylenchina</taxon>
        <taxon>Tylenchomorpha</taxon>
        <taxon>Tylenchoidea</taxon>
        <taxon>Heteroderidae</taxon>
        <taxon>Heteroderinae</taxon>
        <taxon>Heterodera</taxon>
    </lineage>
</organism>
<name>A0ABD2LVJ4_9BILA</name>
<evidence type="ECO:0000313" key="2">
    <source>
        <dbReference type="EMBL" id="KAL3119265.1"/>
    </source>
</evidence>
<keyword evidence="3" id="KW-1185">Reference proteome</keyword>
<sequence>MPLRQDVWTHDSCLVCQSVHSTEEDKNKHELDASHKKKVVVYDFLSRELSCLTASNQKSFLYERYYRANASVAGLDCICELNFSWSAVPLWACTICYVAGETLESADDHMHSSYHKRNYICEYHPDRYADLLKVQEKSAKNKQSLLEQEAIVDTLLEAKGLLSPDVYVLNGRSQEWAFQKLGLSSEPRKDSFIAEEVTDNHKIALCYVCGETFISFSKEEEFRDAWFSHLSTSIHQRCKAMQILVHEDNLVECEGVPAECELRTNSEFRRIDDSSDDEANYGPTVGLDYLIIYNGTDCFCSLCFAILPKSSITNHFSSEYHIERFFRRDDPGKLLNTQYLSVSERHGILEFCYGELKLSSHKYFRSTSQIPILLQKYSLQQRNVLVKYNLEEVDFGHNLKAVWCEECKEYVNTVGDENAWSIHIFDDSHFERAARRALYHYERSVVTRSCAALDNFVHSYPPTWDEQFSVSLGVLSIQNRCEFGLEFIIRDTLSSKLYCTCCFVQCDDNDTQMFSKHARSLEHITRAMHSMNKKNMITLSWRFPNANDRKPLVMDYLVNCRKKLRQEKHGISVYNPALVYKMNCSSALPKRLFKLAKIAPNDRITFIAEHKKRGQPRIVPLNNALNEFCRIEVKLEKKEVIVCHCEECSQSFSENFDKLDNAIAEHLLSLSHWERMQIFNDNPFDESQRIPDRESKIKIPPYKQPDPKKKVTWKWNDKKACYEFVYAQLGLEDIRERRHFGGGTTDFFCTLCAQSFKATKLDLECHIRSFSHLFYFMHKHRPAIIPELQAQITAELEVAERHKNIRRLFARTLKGCETEKNQSGIPIYAFEVRECEYLDVKRALEEDRETEKNSDKRPKKETPAYEIYDLNVIYKRNNNPKWPNGEALDKYLTAIIEMCTEKNKDNRKETIVRSLEHAKRQLLDAVHFDGMVQLEDGASQSAAVSNAPAVTVTPAVEKRQTVQTKAPTEKTKEASTPSRSTEVEATPTATARQTNVAENVSKGTSKPRDSERRRRTRTPSPHRRSRRHSRSPVHQRKSSRHRIPEHRRSKDSKSPSPKRTRKERRSNEFSERPSSSRSKSVNRRPISRTSRSPDTYESAKKRLDDLKMKLVTNETPRQFFPLPPMRKRLGSQSVSGATGKDPSPPPRGPVPYPGYINIGGVYDAGFLEKEYPDVLRTKTTPSEAHHTTTTESQVVAPSTDLTVEAISSESDRNVETTSQVGASEDIRNQLMNRLKKDAKQDYKKIVMHIPKDLPAFKQQALMRQQAEKLKTNSPTKKADKKVAKTAILQQRQTEEQQENERLQAISPEPDDVMEVHSQQQEQQQTGNGPQRQQQQQDERQLQSKTVNALSKSRWDWVSGKFVPDNSTAVSQSANTPLTNVPAIPPATAPPQGMPIPKIGVVVAPKLVETSTQQAQNLLSQLGMSTSAQRVFSGQQPMANVHAPISTPTVAMFRPPIPTATVANLLGQQPMPSFGAVPSIPSNLLGTLNSALGVPMAIPPVHFNQHTMPPMVGGFPSSMPPQQPPMMNPVEMILYSKMQLYSRDLASIDNIAALIEYMWKQGYEPIPPGEPPLLFNEILSKRKGLIGANTLYQIICFGHPELETYYCGMCNHWTTVSEMFSHLRASMHRLSYMFRNYKMYHRKAMEELDEERRDLMLERFASKIWDIEGCGRCTNRMRCILNEEAIRRIWPDYISCVDHSWKIIDDDDDDLLISQRVLPQKDFHQPQLNQKTPMIGAELTADQTIFADHSVVRAASAQVRASLVAKKLELAERAGHPGIGLISLNSDKRSEEADKNVTNSKEKKRSHNQKESDVSKESNSSRSERRRDKSKERSKQSSTEKPKRSRSREREGKKGERDRERERERGGRRRSRSKDRGARTEDDKEKDSSRSKNSESWMEKAAQFLHKIGDTENATKLYWEATANEADEEPGRDDHQNMDKNASPVGTKSASHSQTSSLADRLASSSQSMVRRRGQIDEQERQQVQGQLSPEPPPVTAIRGTERQRQLKRPAVDDKSEMRRAIAVMVELQQEYESNSGYLSADMFFSTCQAFNIAPDEVFNNRLLCETANELRVDLRAGQQQSTSQAAPACQFNLQSMGVDPSKLRGLDPRALQSILSKASTPKAPRTPVSTTAPAPSPIRSRFEMHDIALDESMAPGNYVYPSYEEGGDRQRQSQQQLQRHHPSYESNETLRQQQQVMNPDLRRIAEEVGDDWNSLESFSFEMLGFGAGRQMEAPPRKNNASAAVGHSPQPPS</sequence>
<reference evidence="2 3" key="1">
    <citation type="submission" date="2024-10" db="EMBL/GenBank/DDBJ databases">
        <authorList>
            <person name="Kim D."/>
        </authorList>
    </citation>
    <scope>NUCLEOTIDE SEQUENCE [LARGE SCALE GENOMIC DNA]</scope>
    <source>
        <strain evidence="2">BH-2024</strain>
    </source>
</reference>
<dbReference type="Proteomes" id="UP001620626">
    <property type="component" value="Unassembled WGS sequence"/>
</dbReference>
<feature type="region of interest" description="Disordered" evidence="1">
    <location>
        <begin position="1777"/>
        <end position="1897"/>
    </location>
</feature>
<gene>
    <name evidence="2" type="ORF">niasHT_000209</name>
</gene>
<feature type="compositionally biased region" description="Basic and acidic residues" evidence="1">
    <location>
        <begin position="1999"/>
        <end position="2014"/>
    </location>
</feature>
<feature type="compositionally biased region" description="Basic and acidic residues" evidence="1">
    <location>
        <begin position="1785"/>
        <end position="1794"/>
    </location>
</feature>
<feature type="region of interest" description="Disordered" evidence="1">
    <location>
        <begin position="955"/>
        <end position="1101"/>
    </location>
</feature>
<evidence type="ECO:0000256" key="1">
    <source>
        <dbReference type="SAM" id="MobiDB-lite"/>
    </source>
</evidence>
<comment type="caution">
    <text evidence="2">The sequence shown here is derived from an EMBL/GenBank/DDBJ whole genome shotgun (WGS) entry which is preliminary data.</text>
</comment>
<feature type="compositionally biased region" description="Basic and acidic residues" evidence="1">
    <location>
        <begin position="1873"/>
        <end position="1892"/>
    </location>
</feature>
<feature type="region of interest" description="Disordered" evidence="1">
    <location>
        <begin position="2229"/>
        <end position="2252"/>
    </location>
</feature>
<dbReference type="EMBL" id="JBICBT010000253">
    <property type="protein sequence ID" value="KAL3119265.1"/>
    <property type="molecule type" value="Genomic_DNA"/>
</dbReference>
<proteinExistence type="predicted"/>
<feature type="compositionally biased region" description="Pro residues" evidence="1">
    <location>
        <begin position="1142"/>
        <end position="1152"/>
    </location>
</feature>
<feature type="compositionally biased region" description="Polar residues" evidence="1">
    <location>
        <begin position="987"/>
        <end position="1003"/>
    </location>
</feature>
<dbReference type="InterPro" id="IPR033489">
    <property type="entry name" value="RBBP6"/>
</dbReference>
<feature type="compositionally biased region" description="Basic residues" evidence="1">
    <location>
        <begin position="1054"/>
        <end position="1064"/>
    </location>
</feature>
<feature type="region of interest" description="Disordered" evidence="1">
    <location>
        <begin position="1114"/>
        <end position="1152"/>
    </location>
</feature>
<feature type="region of interest" description="Disordered" evidence="1">
    <location>
        <begin position="1312"/>
        <end position="1349"/>
    </location>
</feature>
<feature type="compositionally biased region" description="Polar residues" evidence="1">
    <location>
        <begin position="2184"/>
        <end position="2194"/>
    </location>
</feature>
<feature type="region of interest" description="Disordered" evidence="1">
    <location>
        <begin position="2116"/>
        <end position="2140"/>
    </location>
</feature>
<feature type="compositionally biased region" description="Basic residues" evidence="1">
    <location>
        <begin position="1013"/>
        <end position="1045"/>
    </location>
</feature>
<feature type="compositionally biased region" description="Basic and acidic residues" evidence="1">
    <location>
        <begin position="1821"/>
        <end position="1864"/>
    </location>
</feature>
<dbReference type="PANTHER" id="PTHR15439:SF0">
    <property type="entry name" value="CELL DIVISION CYCLE AND APOPTOSIS REGULATOR PROTEIN 1-RELATED"/>
    <property type="match status" value="1"/>
</dbReference>
<feature type="compositionally biased region" description="Low complexity" evidence="1">
    <location>
        <begin position="2123"/>
        <end position="2133"/>
    </location>
</feature>